<dbReference type="OrthoDB" id="5972212at2759"/>
<evidence type="ECO:0000259" key="3">
    <source>
        <dbReference type="Pfam" id="PF13359"/>
    </source>
</evidence>
<dbReference type="AlphaFoldDB" id="A0A2G8L035"/>
<keyword evidence="5" id="KW-1185">Reference proteome</keyword>
<sequence>MVYAQKFTADDIHLYFTADDRSARFETMANLHRVREAITLGYLTDLLDDDEFMLLYDNNKPSNPEFQYYDYDPFDLEDYNDDECNAYFRFKKDDLYRLKDALQIPERIKCTNGYRVQGLEAICILLSRFAYPCRYGDMVKTFARDVPQLCTISTHMINFVYSEHSYLVETLNRFWLSSEHLMRYASAIHAKGAALKNCWGFVDGTVRPICRPKEYQRLCYNGHKRVHALKYQSVTAANGLVANLFGPIEGRRHDCFLLRESGLLTELEHRSYDTLGNTLCIYGDPAYPLRAHLQGPFKGNLTNDQKLYNHSMSSVRVSVEWVFGDMINFFKSTDFKKNQKMGLSACGKMYIVSGILTNAHTCLYGNSTSKFFELEPPTLEQYFQR</sequence>
<dbReference type="EMBL" id="MRZV01000279">
    <property type="protein sequence ID" value="PIK53619.1"/>
    <property type="molecule type" value="Genomic_DNA"/>
</dbReference>
<dbReference type="InterPro" id="IPR027806">
    <property type="entry name" value="HARBI1_dom"/>
</dbReference>
<evidence type="ECO:0000256" key="2">
    <source>
        <dbReference type="ARBA" id="ARBA00022723"/>
    </source>
</evidence>
<accession>A0A2G8L035</accession>
<comment type="caution">
    <text evidence="4">The sequence shown here is derived from an EMBL/GenBank/DDBJ whole genome shotgun (WGS) entry which is preliminary data.</text>
</comment>
<protein>
    <recommendedName>
        <fullName evidence="3">DDE Tnp4 domain-containing protein</fullName>
    </recommendedName>
</protein>
<dbReference type="PANTHER" id="PTHR34615:SF1">
    <property type="entry name" value="PX DOMAIN-CONTAINING PROTEIN"/>
    <property type="match status" value="1"/>
</dbReference>
<evidence type="ECO:0000256" key="1">
    <source>
        <dbReference type="ARBA" id="ARBA00001968"/>
    </source>
</evidence>
<feature type="domain" description="DDE Tnp4" evidence="3">
    <location>
        <begin position="202"/>
        <end position="358"/>
    </location>
</feature>
<proteinExistence type="predicted"/>
<reference evidence="4 5" key="1">
    <citation type="journal article" date="2017" name="PLoS Biol.">
        <title>The sea cucumber genome provides insights into morphological evolution and visceral regeneration.</title>
        <authorList>
            <person name="Zhang X."/>
            <person name="Sun L."/>
            <person name="Yuan J."/>
            <person name="Sun Y."/>
            <person name="Gao Y."/>
            <person name="Zhang L."/>
            <person name="Li S."/>
            <person name="Dai H."/>
            <person name="Hamel J.F."/>
            <person name="Liu C."/>
            <person name="Yu Y."/>
            <person name="Liu S."/>
            <person name="Lin W."/>
            <person name="Guo K."/>
            <person name="Jin S."/>
            <person name="Xu P."/>
            <person name="Storey K.B."/>
            <person name="Huan P."/>
            <person name="Zhang T."/>
            <person name="Zhou Y."/>
            <person name="Zhang J."/>
            <person name="Lin C."/>
            <person name="Li X."/>
            <person name="Xing L."/>
            <person name="Huo D."/>
            <person name="Sun M."/>
            <person name="Wang L."/>
            <person name="Mercier A."/>
            <person name="Li F."/>
            <person name="Yang H."/>
            <person name="Xiang J."/>
        </authorList>
    </citation>
    <scope>NUCLEOTIDE SEQUENCE [LARGE SCALE GENOMIC DNA]</scope>
    <source>
        <strain evidence="4">Shaxun</strain>
        <tissue evidence="4">Muscle</tissue>
    </source>
</reference>
<evidence type="ECO:0000313" key="5">
    <source>
        <dbReference type="Proteomes" id="UP000230750"/>
    </source>
</evidence>
<keyword evidence="2" id="KW-0479">Metal-binding</keyword>
<evidence type="ECO:0000313" key="4">
    <source>
        <dbReference type="EMBL" id="PIK53619.1"/>
    </source>
</evidence>
<dbReference type="STRING" id="307972.A0A2G8L035"/>
<dbReference type="Pfam" id="PF13359">
    <property type="entry name" value="DDE_Tnp_4"/>
    <property type="match status" value="1"/>
</dbReference>
<organism evidence="4 5">
    <name type="scientific">Stichopus japonicus</name>
    <name type="common">Sea cucumber</name>
    <dbReference type="NCBI Taxonomy" id="307972"/>
    <lineage>
        <taxon>Eukaryota</taxon>
        <taxon>Metazoa</taxon>
        <taxon>Echinodermata</taxon>
        <taxon>Eleutherozoa</taxon>
        <taxon>Echinozoa</taxon>
        <taxon>Holothuroidea</taxon>
        <taxon>Aspidochirotacea</taxon>
        <taxon>Aspidochirotida</taxon>
        <taxon>Stichopodidae</taxon>
        <taxon>Apostichopus</taxon>
    </lineage>
</organism>
<comment type="cofactor">
    <cofactor evidence="1">
        <name>a divalent metal cation</name>
        <dbReference type="ChEBI" id="CHEBI:60240"/>
    </cofactor>
</comment>
<name>A0A2G8L035_STIJA</name>
<dbReference type="Proteomes" id="UP000230750">
    <property type="component" value="Unassembled WGS sequence"/>
</dbReference>
<dbReference type="PANTHER" id="PTHR34615">
    <property type="entry name" value="PX DOMAIN-CONTAINING PROTEIN"/>
    <property type="match status" value="1"/>
</dbReference>
<dbReference type="GO" id="GO:0046872">
    <property type="term" value="F:metal ion binding"/>
    <property type="evidence" value="ECO:0007669"/>
    <property type="project" value="UniProtKB-KW"/>
</dbReference>
<gene>
    <name evidence="4" type="ORF">BSL78_09472</name>
</gene>